<dbReference type="EMBL" id="FNVB01000002">
    <property type="protein sequence ID" value="SEF64181.1"/>
    <property type="molecule type" value="Genomic_DNA"/>
</dbReference>
<dbReference type="Pfam" id="PF11706">
    <property type="entry name" value="zf-CGNR"/>
    <property type="match status" value="1"/>
</dbReference>
<dbReference type="AlphaFoldDB" id="A0A1H5TQ21"/>
<dbReference type="SMR" id="A0A1H5TQ21"/>
<dbReference type="Pfam" id="PF07336">
    <property type="entry name" value="ABATE"/>
    <property type="match status" value="1"/>
</dbReference>
<organism evidence="2 5">
    <name type="scientific">Saccharopolyspora kobensis</name>
    <dbReference type="NCBI Taxonomy" id="146035"/>
    <lineage>
        <taxon>Bacteria</taxon>
        <taxon>Bacillati</taxon>
        <taxon>Actinomycetota</taxon>
        <taxon>Actinomycetes</taxon>
        <taxon>Pseudonocardiales</taxon>
        <taxon>Pseudonocardiaceae</taxon>
        <taxon>Saccharopolyspora</taxon>
    </lineage>
</organism>
<dbReference type="RefSeq" id="WP_093346008.1">
    <property type="nucleotide sequence ID" value="NZ_FNVB01000002.1"/>
</dbReference>
<dbReference type="Gene3D" id="1.10.3300.10">
    <property type="entry name" value="Jann2411-like domain"/>
    <property type="match status" value="1"/>
</dbReference>
<keyword evidence="4" id="KW-1185">Reference proteome</keyword>
<dbReference type="Proteomes" id="UP000236729">
    <property type="component" value="Unassembled WGS sequence"/>
</dbReference>
<protein>
    <submittedName>
        <fullName evidence="2">Conserved protein containing a Zn-ribbon-like motif, possibly RNA-binding</fullName>
    </submittedName>
</protein>
<evidence type="ECO:0000313" key="5">
    <source>
        <dbReference type="Proteomes" id="UP000236729"/>
    </source>
</evidence>
<proteinExistence type="predicted"/>
<sequence length="189" mass="20635">MGDWVHDGGRLCLDLVNTLRDRYRGGRELLVTPDALAEWLREVGLRSESSPSEAHVADARELREAIDRAVDARARGSAIAESDVELVNAAARGENRAAVQLRLGAGGVVEAFRPEPQDPVRAALAEVAVDAIELLAADPFPRVAVCAFHRCGLRFLDTSPARNRQWCSMARCGNRAKARQHYARRKGGS</sequence>
<reference evidence="4 5" key="2">
    <citation type="submission" date="2016-10" db="EMBL/GenBank/DDBJ databases">
        <authorList>
            <person name="Varghese N."/>
            <person name="Submissions S."/>
        </authorList>
    </citation>
    <scope>NUCLEOTIDE SEQUENCE [LARGE SCALE GENOMIC DNA]</scope>
    <source>
        <strain evidence="5">ATCC 20501</strain>
        <strain evidence="3 4">CGMCC 4.3529</strain>
    </source>
</reference>
<accession>A0A1H5TQ21</accession>
<dbReference type="SUPFAM" id="SSF160904">
    <property type="entry name" value="Jann2411-like"/>
    <property type="match status" value="1"/>
</dbReference>
<dbReference type="InterPro" id="IPR021005">
    <property type="entry name" value="Znf_CGNR"/>
</dbReference>
<dbReference type="EMBL" id="FOME01000001">
    <property type="protein sequence ID" value="SFC44422.1"/>
    <property type="molecule type" value="Genomic_DNA"/>
</dbReference>
<dbReference type="PANTHER" id="PTHR35525">
    <property type="entry name" value="BLL6575 PROTEIN"/>
    <property type="match status" value="1"/>
</dbReference>
<evidence type="ECO:0000313" key="3">
    <source>
        <dbReference type="EMBL" id="SFC44422.1"/>
    </source>
</evidence>
<dbReference type="InterPro" id="IPR023286">
    <property type="entry name" value="ABATE_dom_sf"/>
</dbReference>
<dbReference type="InterPro" id="IPR010852">
    <property type="entry name" value="ABATE"/>
</dbReference>
<evidence type="ECO:0000313" key="4">
    <source>
        <dbReference type="Proteomes" id="UP000199690"/>
    </source>
</evidence>
<gene>
    <name evidence="2" type="ORF">SAMN02982929_00274</name>
    <name evidence="3" type="ORF">SAMN05216506_101758</name>
</gene>
<accession>A0A1I1J8V8</accession>
<reference evidence="2" key="1">
    <citation type="submission" date="2016-10" db="EMBL/GenBank/DDBJ databases">
        <authorList>
            <person name="de Groot N.N."/>
        </authorList>
    </citation>
    <scope>NUCLEOTIDE SEQUENCE [LARGE SCALE GENOMIC DNA]</scope>
    <source>
        <strain evidence="2">ATCC 20501</strain>
    </source>
</reference>
<evidence type="ECO:0000313" key="2">
    <source>
        <dbReference type="EMBL" id="SEF64181.1"/>
    </source>
</evidence>
<evidence type="ECO:0000259" key="1">
    <source>
        <dbReference type="Pfam" id="PF11706"/>
    </source>
</evidence>
<name>A0A1H5TQ21_9PSEU</name>
<feature type="domain" description="Zinc finger CGNR" evidence="1">
    <location>
        <begin position="142"/>
        <end position="185"/>
    </location>
</feature>
<dbReference type="Proteomes" id="UP000199690">
    <property type="component" value="Unassembled WGS sequence"/>
</dbReference>
<dbReference type="PANTHER" id="PTHR35525:SF3">
    <property type="entry name" value="BLL6575 PROTEIN"/>
    <property type="match status" value="1"/>
</dbReference>